<evidence type="ECO:0000259" key="2">
    <source>
        <dbReference type="PROSITE" id="PS00022"/>
    </source>
</evidence>
<evidence type="ECO:0000313" key="3">
    <source>
        <dbReference type="Proteomes" id="UP000887566"/>
    </source>
</evidence>
<protein>
    <submittedName>
        <fullName evidence="4">EGF-like domain-containing protein</fullName>
    </submittedName>
</protein>
<evidence type="ECO:0000256" key="1">
    <source>
        <dbReference type="SAM" id="Phobius"/>
    </source>
</evidence>
<name>A0A914W8D1_9BILA</name>
<keyword evidence="3" id="KW-1185">Reference proteome</keyword>
<accession>A0A914W8D1</accession>
<dbReference type="SUPFAM" id="SSF48726">
    <property type="entry name" value="Immunoglobulin"/>
    <property type="match status" value="1"/>
</dbReference>
<feature type="domain" description="EGF-like" evidence="2">
    <location>
        <begin position="221"/>
        <end position="232"/>
    </location>
</feature>
<dbReference type="Gene3D" id="2.10.25.10">
    <property type="entry name" value="Laminin"/>
    <property type="match status" value="1"/>
</dbReference>
<dbReference type="SUPFAM" id="SSF57196">
    <property type="entry name" value="EGF/Laminin"/>
    <property type="match status" value="1"/>
</dbReference>
<reference evidence="4" key="1">
    <citation type="submission" date="2022-11" db="UniProtKB">
        <authorList>
            <consortium name="WormBaseParasite"/>
        </authorList>
    </citation>
    <scope>IDENTIFICATION</scope>
</reference>
<sequence>MFKPKKRLADVLCSSLNLANNMIFPLFFDHFMAHWDCPQSVLLRIAVVWMLVLSAITSRTDAADHWVAVSAFNQSVGDVHVIGGVKKLLVAVGSPASLVCESLRTALDDGHKTEQILWIKRQTTRSLVVYPLGSGQWRYTVLEDRTNLFVDNVQVTESAYFDCHTLLKGGEEWASRVHVVVQDCGDGDGYDGYNPRNPCQYGGNCQLVEFAPGIDLFRLKCACMAQFTGKFCNVPISSNIDVYELMFYAPLIFHTLVLAVGGIAFTRVLSGRSEKRVSNRPNAPVVSQSKHDLKQVEIK</sequence>
<keyword evidence="1" id="KW-0812">Transmembrane</keyword>
<dbReference type="InterPro" id="IPR036179">
    <property type="entry name" value="Ig-like_dom_sf"/>
</dbReference>
<dbReference type="WBParaSite" id="PSAMB.scaffold3444size18247.g21463.t1">
    <property type="protein sequence ID" value="PSAMB.scaffold3444size18247.g21463.t1"/>
    <property type="gene ID" value="PSAMB.scaffold3444size18247.g21463"/>
</dbReference>
<dbReference type="InterPro" id="IPR003599">
    <property type="entry name" value="Ig_sub"/>
</dbReference>
<feature type="transmembrane region" description="Helical" evidence="1">
    <location>
        <begin position="245"/>
        <end position="266"/>
    </location>
</feature>
<dbReference type="AlphaFoldDB" id="A0A914W8D1"/>
<dbReference type="InterPro" id="IPR000742">
    <property type="entry name" value="EGF"/>
</dbReference>
<dbReference type="Proteomes" id="UP000887566">
    <property type="component" value="Unplaced"/>
</dbReference>
<keyword evidence="1" id="KW-1133">Transmembrane helix</keyword>
<organism evidence="3 4">
    <name type="scientific">Plectus sambesii</name>
    <dbReference type="NCBI Taxonomy" id="2011161"/>
    <lineage>
        <taxon>Eukaryota</taxon>
        <taxon>Metazoa</taxon>
        <taxon>Ecdysozoa</taxon>
        <taxon>Nematoda</taxon>
        <taxon>Chromadorea</taxon>
        <taxon>Plectida</taxon>
        <taxon>Plectina</taxon>
        <taxon>Plectoidea</taxon>
        <taxon>Plectidae</taxon>
        <taxon>Plectus</taxon>
    </lineage>
</organism>
<keyword evidence="1" id="KW-0472">Membrane</keyword>
<evidence type="ECO:0000313" key="4">
    <source>
        <dbReference type="WBParaSite" id="PSAMB.scaffold3444size18247.g21463.t1"/>
    </source>
</evidence>
<dbReference type="PROSITE" id="PS00022">
    <property type="entry name" value="EGF_1"/>
    <property type="match status" value="1"/>
</dbReference>
<dbReference type="SMART" id="SM00409">
    <property type="entry name" value="IG"/>
    <property type="match status" value="1"/>
</dbReference>
<proteinExistence type="predicted"/>